<protein>
    <submittedName>
        <fullName evidence="4">Oxidoreductase</fullName>
    </submittedName>
</protein>
<feature type="domain" description="Ketoreductase" evidence="3">
    <location>
        <begin position="5"/>
        <end position="183"/>
    </location>
</feature>
<keyword evidence="5" id="KW-1185">Reference proteome</keyword>
<dbReference type="SMART" id="SM00822">
    <property type="entry name" value="PKS_KR"/>
    <property type="match status" value="1"/>
</dbReference>
<evidence type="ECO:0000256" key="1">
    <source>
        <dbReference type="ARBA" id="ARBA00006484"/>
    </source>
</evidence>
<dbReference type="InterPro" id="IPR036291">
    <property type="entry name" value="NAD(P)-bd_dom_sf"/>
</dbReference>
<reference evidence="4" key="1">
    <citation type="journal article" date="2014" name="Int. J. Syst. Evol. Microbiol.">
        <title>Complete genome sequence of Corynebacterium casei LMG S-19264T (=DSM 44701T), isolated from a smear-ripened cheese.</title>
        <authorList>
            <consortium name="US DOE Joint Genome Institute (JGI-PGF)"/>
            <person name="Walter F."/>
            <person name="Albersmeier A."/>
            <person name="Kalinowski J."/>
            <person name="Ruckert C."/>
        </authorList>
    </citation>
    <scope>NUCLEOTIDE SEQUENCE</scope>
    <source>
        <strain evidence="4">CGMCC 1.15367</strain>
    </source>
</reference>
<accession>A0A917E5N7</accession>
<dbReference type="InterPro" id="IPR020904">
    <property type="entry name" value="Sc_DH/Rdtase_CS"/>
</dbReference>
<sequence length="247" mass="25820">MTDIKAALVTGGTAGIGRATAEVLAATGRRVYVTGRDRAKLDAAERDIPGVVGLQADMADLGDIALVAERLAADGVILDTLVANAGTAETTVFGQTSQADFDRTFDLNVRGLFFTVQGLLGRLSDGASVILIGSIVSIKGMPNLSVYNASKAAVRSFARSWANDLRTRRIRVNTVSPGPVRTPLVEQLQGQDAGKLEAFEAWAADAAPAGRIGQPDDIAHVVRFLASPDSAYVNGIELFVDGGLAQI</sequence>
<comment type="caution">
    <text evidence="4">The sequence shown here is derived from an EMBL/GenBank/DDBJ whole genome shotgun (WGS) entry which is preliminary data.</text>
</comment>
<dbReference type="PRINTS" id="PR00081">
    <property type="entry name" value="GDHRDH"/>
</dbReference>
<dbReference type="InterPro" id="IPR002347">
    <property type="entry name" value="SDR_fam"/>
</dbReference>
<dbReference type="InterPro" id="IPR057326">
    <property type="entry name" value="KR_dom"/>
</dbReference>
<gene>
    <name evidence="4" type="ORF">GCM10011390_27820</name>
</gene>
<organism evidence="4 5">
    <name type="scientific">Aureimonas endophytica</name>
    <dbReference type="NCBI Taxonomy" id="2027858"/>
    <lineage>
        <taxon>Bacteria</taxon>
        <taxon>Pseudomonadati</taxon>
        <taxon>Pseudomonadota</taxon>
        <taxon>Alphaproteobacteria</taxon>
        <taxon>Hyphomicrobiales</taxon>
        <taxon>Aurantimonadaceae</taxon>
        <taxon>Aureimonas</taxon>
    </lineage>
</organism>
<evidence type="ECO:0000259" key="3">
    <source>
        <dbReference type="SMART" id="SM00822"/>
    </source>
</evidence>
<dbReference type="Gene3D" id="3.40.50.720">
    <property type="entry name" value="NAD(P)-binding Rossmann-like Domain"/>
    <property type="match status" value="1"/>
</dbReference>
<dbReference type="AlphaFoldDB" id="A0A917E5N7"/>
<dbReference type="Pfam" id="PF13561">
    <property type="entry name" value="adh_short_C2"/>
    <property type="match status" value="1"/>
</dbReference>
<dbReference type="PRINTS" id="PR00080">
    <property type="entry name" value="SDRFAMILY"/>
</dbReference>
<dbReference type="CDD" id="cd05233">
    <property type="entry name" value="SDR_c"/>
    <property type="match status" value="1"/>
</dbReference>
<name>A0A917E5N7_9HYPH</name>
<dbReference type="Proteomes" id="UP000644699">
    <property type="component" value="Unassembled WGS sequence"/>
</dbReference>
<dbReference type="GO" id="GO:0016491">
    <property type="term" value="F:oxidoreductase activity"/>
    <property type="evidence" value="ECO:0007669"/>
    <property type="project" value="UniProtKB-KW"/>
</dbReference>
<dbReference type="InterPro" id="IPR051122">
    <property type="entry name" value="SDR_DHRS6-like"/>
</dbReference>
<reference evidence="4" key="2">
    <citation type="submission" date="2020-09" db="EMBL/GenBank/DDBJ databases">
        <authorList>
            <person name="Sun Q."/>
            <person name="Zhou Y."/>
        </authorList>
    </citation>
    <scope>NUCLEOTIDE SEQUENCE</scope>
    <source>
        <strain evidence="4">CGMCC 1.15367</strain>
    </source>
</reference>
<dbReference type="SUPFAM" id="SSF51735">
    <property type="entry name" value="NAD(P)-binding Rossmann-fold domains"/>
    <property type="match status" value="1"/>
</dbReference>
<dbReference type="PANTHER" id="PTHR43477">
    <property type="entry name" value="DIHYDROANTICAPSIN 7-DEHYDROGENASE"/>
    <property type="match status" value="1"/>
</dbReference>
<proteinExistence type="inferred from homology"/>
<evidence type="ECO:0000313" key="5">
    <source>
        <dbReference type="Proteomes" id="UP000644699"/>
    </source>
</evidence>
<evidence type="ECO:0000313" key="4">
    <source>
        <dbReference type="EMBL" id="GGE07191.1"/>
    </source>
</evidence>
<dbReference type="PROSITE" id="PS00061">
    <property type="entry name" value="ADH_SHORT"/>
    <property type="match status" value="1"/>
</dbReference>
<evidence type="ECO:0000256" key="2">
    <source>
        <dbReference type="ARBA" id="ARBA00023002"/>
    </source>
</evidence>
<dbReference type="FunFam" id="3.40.50.720:FF:000084">
    <property type="entry name" value="Short-chain dehydrogenase reductase"/>
    <property type="match status" value="1"/>
</dbReference>
<dbReference type="EMBL" id="BMIQ01000004">
    <property type="protein sequence ID" value="GGE07191.1"/>
    <property type="molecule type" value="Genomic_DNA"/>
</dbReference>
<dbReference type="PANTHER" id="PTHR43477:SF1">
    <property type="entry name" value="DIHYDROANTICAPSIN 7-DEHYDROGENASE"/>
    <property type="match status" value="1"/>
</dbReference>
<dbReference type="RefSeq" id="WP_188909446.1">
    <property type="nucleotide sequence ID" value="NZ_BMIQ01000004.1"/>
</dbReference>
<keyword evidence="2" id="KW-0560">Oxidoreductase</keyword>
<comment type="similarity">
    <text evidence="1">Belongs to the short-chain dehydrogenases/reductases (SDR) family.</text>
</comment>